<evidence type="ECO:0000256" key="1">
    <source>
        <dbReference type="SAM" id="Phobius"/>
    </source>
</evidence>
<accession>A0A2P8EC47</accession>
<keyword evidence="3" id="KW-1185">Reference proteome</keyword>
<evidence type="ECO:0000313" key="2">
    <source>
        <dbReference type="EMBL" id="PSL07034.1"/>
    </source>
</evidence>
<keyword evidence="1" id="KW-1133">Transmembrane helix</keyword>
<dbReference type="InterPro" id="IPR025058">
    <property type="entry name" value="DUF3995"/>
</dbReference>
<feature type="transmembrane region" description="Helical" evidence="1">
    <location>
        <begin position="96"/>
        <end position="115"/>
    </location>
</feature>
<evidence type="ECO:0000313" key="3">
    <source>
        <dbReference type="Proteomes" id="UP000243528"/>
    </source>
</evidence>
<proteinExistence type="predicted"/>
<feature type="transmembrane region" description="Helical" evidence="1">
    <location>
        <begin position="21"/>
        <end position="43"/>
    </location>
</feature>
<reference evidence="2 3" key="1">
    <citation type="submission" date="2018-03" db="EMBL/GenBank/DDBJ databases">
        <title>Genomic Encyclopedia of Archaeal and Bacterial Type Strains, Phase II (KMG-II): from individual species to whole genera.</title>
        <authorList>
            <person name="Goeker M."/>
        </authorList>
    </citation>
    <scope>NUCLEOTIDE SEQUENCE [LARGE SCALE GENOMIC DNA]</scope>
    <source>
        <strain evidence="2 3">DSM 45211</strain>
    </source>
</reference>
<protein>
    <submittedName>
        <fullName evidence="2">Uncharacterized protein DUF3995</fullName>
    </submittedName>
</protein>
<feature type="transmembrane region" description="Helical" evidence="1">
    <location>
        <begin position="63"/>
        <end position="84"/>
    </location>
</feature>
<dbReference type="Proteomes" id="UP000243528">
    <property type="component" value="Unassembled WGS sequence"/>
</dbReference>
<organism evidence="2 3">
    <name type="scientific">Haloactinopolyspora alba</name>
    <dbReference type="NCBI Taxonomy" id="648780"/>
    <lineage>
        <taxon>Bacteria</taxon>
        <taxon>Bacillati</taxon>
        <taxon>Actinomycetota</taxon>
        <taxon>Actinomycetes</taxon>
        <taxon>Jiangellales</taxon>
        <taxon>Jiangellaceae</taxon>
        <taxon>Haloactinopolyspora</taxon>
    </lineage>
</organism>
<comment type="caution">
    <text evidence="2">The sequence shown here is derived from an EMBL/GenBank/DDBJ whole genome shotgun (WGS) entry which is preliminary data.</text>
</comment>
<keyword evidence="1" id="KW-0812">Transmembrane</keyword>
<feature type="transmembrane region" description="Helical" evidence="1">
    <location>
        <begin position="135"/>
        <end position="151"/>
    </location>
</feature>
<dbReference type="AlphaFoldDB" id="A0A2P8EC47"/>
<dbReference type="Pfam" id="PF13160">
    <property type="entry name" value="DUF3995"/>
    <property type="match status" value="1"/>
</dbReference>
<sequence length="164" mass="16886">MSDITKQNPNTSGPRRSALELVGPAGLAGLGAVHAAWALGWRWPGGTDEAWAERLAGSPEMPSTAATWAMALGLTGAAGAVSAAHSRRLRPGRLHTAARLASWGMAAGLLGRSVYFLPSDLTGDTTIFDRLDLTVYAPLSAFLGVSIAAGLRHTARADADPTAA</sequence>
<keyword evidence="1" id="KW-0472">Membrane</keyword>
<name>A0A2P8EC47_9ACTN</name>
<dbReference type="RefSeq" id="WP_165358427.1">
    <property type="nucleotide sequence ID" value="NZ_ML142898.1"/>
</dbReference>
<dbReference type="EMBL" id="PYGE01000002">
    <property type="protein sequence ID" value="PSL07034.1"/>
    <property type="molecule type" value="Genomic_DNA"/>
</dbReference>
<gene>
    <name evidence="2" type="ORF">CLV30_102423</name>
</gene>